<sequence length="74" mass="8628">MWAFATLAYHLYEEYRTILRDKTAIMQSDTPSLILWEVQISKPKIFGIVAVVLILSWGAQDLKKPDPRTEIYMI</sequence>
<dbReference type="EMBL" id="PVEM01000001">
    <property type="protein sequence ID" value="PTD11967.1"/>
    <property type="molecule type" value="Genomic_DNA"/>
</dbReference>
<dbReference type="OrthoDB" id="10271158at2759"/>
<gene>
    <name evidence="1" type="ORF">FCULG_00003978</name>
</gene>
<protein>
    <submittedName>
        <fullName evidence="1">Uncharacterized protein</fullName>
    </submittedName>
</protein>
<proteinExistence type="predicted"/>
<name>A0A2T4H873_FUSCU</name>
<dbReference type="Proteomes" id="UP000241587">
    <property type="component" value="Unassembled WGS sequence"/>
</dbReference>
<organism evidence="1 2">
    <name type="scientific">Fusarium culmorum</name>
    <dbReference type="NCBI Taxonomy" id="5516"/>
    <lineage>
        <taxon>Eukaryota</taxon>
        <taxon>Fungi</taxon>
        <taxon>Dikarya</taxon>
        <taxon>Ascomycota</taxon>
        <taxon>Pezizomycotina</taxon>
        <taxon>Sordariomycetes</taxon>
        <taxon>Hypocreomycetidae</taxon>
        <taxon>Hypocreales</taxon>
        <taxon>Nectriaceae</taxon>
        <taxon>Fusarium</taxon>
    </lineage>
</organism>
<evidence type="ECO:0000313" key="2">
    <source>
        <dbReference type="Proteomes" id="UP000241587"/>
    </source>
</evidence>
<dbReference type="AlphaFoldDB" id="A0A2T4H873"/>
<reference evidence="1 2" key="1">
    <citation type="submission" date="2018-02" db="EMBL/GenBank/DDBJ databases">
        <title>Fusarium culmorum secondary metabolites in fungal-bacterial-plant interactions.</title>
        <authorList>
            <person name="Schmidt R."/>
        </authorList>
    </citation>
    <scope>NUCLEOTIDE SEQUENCE [LARGE SCALE GENOMIC DNA]</scope>
    <source>
        <strain evidence="1 2">PV</strain>
    </source>
</reference>
<accession>A0A2T4H873</accession>
<keyword evidence="2" id="KW-1185">Reference proteome</keyword>
<comment type="caution">
    <text evidence="1">The sequence shown here is derived from an EMBL/GenBank/DDBJ whole genome shotgun (WGS) entry which is preliminary data.</text>
</comment>
<evidence type="ECO:0000313" key="1">
    <source>
        <dbReference type="EMBL" id="PTD11967.1"/>
    </source>
</evidence>